<name>A0A3B4E9C2_PYGNA</name>
<dbReference type="PANTHER" id="PTHR15583:SF22">
    <property type="entry name" value="INTERLEUKIN-17 RECEPTOR A-LIKE"/>
    <property type="match status" value="1"/>
</dbReference>
<reference evidence="11 12" key="1">
    <citation type="submission" date="2020-10" db="EMBL/GenBank/DDBJ databases">
        <title>Pygocentrus nattereri (red-bellied piranha) genome, fPygNat1, primary haplotype.</title>
        <authorList>
            <person name="Myers G."/>
            <person name="Meyer A."/>
            <person name="Karagic N."/>
            <person name="Pippel M."/>
            <person name="Winkler S."/>
            <person name="Tracey A."/>
            <person name="Wood J."/>
            <person name="Formenti G."/>
            <person name="Howe K."/>
            <person name="Fedrigo O."/>
            <person name="Jarvis E.D."/>
        </authorList>
    </citation>
    <scope>NUCLEOTIDE SEQUENCE [LARGE SCALE GENOMIC DNA]</scope>
</reference>
<dbReference type="GeneID" id="108419350"/>
<dbReference type="FunFam" id="3.40.50.11530:FF:000002">
    <property type="entry name" value="Interleukin 17 receptor A"/>
    <property type="match status" value="1"/>
</dbReference>
<dbReference type="RefSeq" id="XP_017545753.1">
    <property type="nucleotide sequence ID" value="XM_017690264.2"/>
</dbReference>
<feature type="chain" id="PRO_5017461364" description="SEFIR domain-containing protein" evidence="9">
    <location>
        <begin position="18"/>
        <end position="663"/>
    </location>
</feature>
<dbReference type="OMA" id="WRAMCGD"/>
<evidence type="ECO:0000313" key="11">
    <source>
        <dbReference type="Ensembl" id="ENSPNAP00000032410.1"/>
    </source>
</evidence>
<dbReference type="InterPro" id="IPR013568">
    <property type="entry name" value="SEFIR_dom"/>
</dbReference>
<dbReference type="GO" id="GO:0030368">
    <property type="term" value="F:interleukin-17 receptor activity"/>
    <property type="evidence" value="ECO:0007669"/>
    <property type="project" value="InterPro"/>
</dbReference>
<proteinExistence type="predicted"/>
<dbReference type="PANTHER" id="PTHR15583">
    <property type="entry name" value="INTERLEUKIN-17 RECEPTOR"/>
    <property type="match status" value="1"/>
</dbReference>
<dbReference type="OrthoDB" id="5915222at2759"/>
<dbReference type="InterPro" id="IPR032356">
    <property type="entry name" value="IL17R_A/B_N"/>
</dbReference>
<accession>A0A3B4E9C2</accession>
<evidence type="ECO:0000256" key="4">
    <source>
        <dbReference type="ARBA" id="ARBA00022729"/>
    </source>
</evidence>
<dbReference type="AlphaFoldDB" id="A0A3B4E9C2"/>
<keyword evidence="7" id="KW-0675">Receptor</keyword>
<comment type="subcellular location">
    <subcellularLocation>
        <location evidence="1">Cell membrane</location>
        <topology evidence="1">Single-pass type I membrane protein</topology>
    </subcellularLocation>
</comment>
<evidence type="ECO:0000256" key="1">
    <source>
        <dbReference type="ARBA" id="ARBA00004251"/>
    </source>
</evidence>
<organism evidence="11 12">
    <name type="scientific">Pygocentrus nattereri</name>
    <name type="common">Red-bellied piranha</name>
    <dbReference type="NCBI Taxonomy" id="42514"/>
    <lineage>
        <taxon>Eukaryota</taxon>
        <taxon>Metazoa</taxon>
        <taxon>Chordata</taxon>
        <taxon>Craniata</taxon>
        <taxon>Vertebrata</taxon>
        <taxon>Euteleostomi</taxon>
        <taxon>Actinopterygii</taxon>
        <taxon>Neopterygii</taxon>
        <taxon>Teleostei</taxon>
        <taxon>Ostariophysi</taxon>
        <taxon>Characiformes</taxon>
        <taxon>Characoidei</taxon>
        <taxon>Pygocentrus</taxon>
    </lineage>
</organism>
<reference evidence="11" key="3">
    <citation type="submission" date="2025-09" db="UniProtKB">
        <authorList>
            <consortium name="Ensembl"/>
        </authorList>
    </citation>
    <scope>IDENTIFICATION</scope>
</reference>
<protein>
    <recommendedName>
        <fullName evidence="10">SEFIR domain-containing protein</fullName>
    </recommendedName>
</protein>
<keyword evidence="8" id="KW-0325">Glycoprotein</keyword>
<dbReference type="STRING" id="42514.ENSPNAP00000032410"/>
<keyword evidence="2" id="KW-1003">Cell membrane</keyword>
<keyword evidence="5" id="KW-1133">Transmembrane helix</keyword>
<evidence type="ECO:0000256" key="6">
    <source>
        <dbReference type="ARBA" id="ARBA00023136"/>
    </source>
</evidence>
<evidence type="ECO:0000256" key="8">
    <source>
        <dbReference type="ARBA" id="ARBA00023180"/>
    </source>
</evidence>
<keyword evidence="3" id="KW-0812">Transmembrane</keyword>
<evidence type="ECO:0000256" key="3">
    <source>
        <dbReference type="ARBA" id="ARBA00022692"/>
    </source>
</evidence>
<dbReference type="Gene3D" id="2.60.40.2150">
    <property type="entry name" value="Interleukin-17 receptor A/B, fibronectin-III-like domain 2"/>
    <property type="match status" value="1"/>
</dbReference>
<dbReference type="InterPro" id="IPR038683">
    <property type="entry name" value="IL17RA/B_FnIII-like_1_sf"/>
</dbReference>
<evidence type="ECO:0000313" key="12">
    <source>
        <dbReference type="Proteomes" id="UP001501920"/>
    </source>
</evidence>
<dbReference type="GO" id="GO:0005886">
    <property type="term" value="C:plasma membrane"/>
    <property type="evidence" value="ECO:0007669"/>
    <property type="project" value="UniProtKB-SubCell"/>
</dbReference>
<keyword evidence="12" id="KW-1185">Reference proteome</keyword>
<evidence type="ECO:0000256" key="5">
    <source>
        <dbReference type="ARBA" id="ARBA00022989"/>
    </source>
</evidence>
<feature type="domain" description="SEFIR" evidence="10">
    <location>
        <begin position="357"/>
        <end position="513"/>
    </location>
</feature>
<dbReference type="Gene3D" id="3.40.50.11530">
    <property type="match status" value="1"/>
</dbReference>
<dbReference type="Pfam" id="PF16556">
    <property type="entry name" value="IL17R_fnIII_D1"/>
    <property type="match status" value="1"/>
</dbReference>
<dbReference type="GeneTree" id="ENSGT00940000159018"/>
<dbReference type="InterPro" id="IPR043046">
    <property type="entry name" value="IL17RA/B_FnIII-like_2_sf"/>
</dbReference>
<evidence type="ECO:0000256" key="9">
    <source>
        <dbReference type="SAM" id="SignalP"/>
    </source>
</evidence>
<sequence length="663" mass="74111">MIFVFLLLSVMTEHVSPLGLIKDPPVQCSQEGLSCSFNISKSQCSHEGWVKLRQDCPMLPEVQADVSFKADESEDMVPILLLTITEPADGSIFSLQGTEVHVREVTTNSSLCIRYMFPKKITSILTPDMKPWSFTLDRVVVNPGLTYNVSVSNLPKPDVGSQAVVQNIVVPGCTEDPSIQKLTVCLENGSLWDPNPTWSFSDTENDGGVITVTFNTGKFSELYIVGLHHPDFDTNFSLPVSKDNCTSVNVTFWLNALQLKHSVFVLVIKPFFVRCMNSCSEYQKKLRIPEKVQICSCPEINITNRQYFSWAVFGLAGLVICAFYAALLHSNSKEDSYSSSYNTSDKEEVESVPVQRPSKVFIIYSLDHPLYKEIVLKLCAFLRAKCGTEVTLDLLDFTWLSTVGSIQWLDMQREKLSRSSDKVLILCSPGVYAKWKGMCGGRRVMTREDVRSPMGDMLSPALSLIVPDFVHASSFHKYIVAYLDDVCNEKDVPGLFNVAVKYQLMKHFEELFFRLIDKEKHEPGRIKQVDGISGDDYFNSSPGRALKDAIEAFQAYQMANPNWFEMELVDADREVEENDLEWDCTCVLQNQLWATEITTPALVNSIGDQMHEAKPVTPNAESTVLDVSLNGIYPTATLMSTLSSHISHLGNPNKAAEAVVASL</sequence>
<evidence type="ECO:0000256" key="2">
    <source>
        <dbReference type="ARBA" id="ARBA00022475"/>
    </source>
</evidence>
<dbReference type="Pfam" id="PF08357">
    <property type="entry name" value="SEFIR"/>
    <property type="match status" value="1"/>
</dbReference>
<dbReference type="PROSITE" id="PS51534">
    <property type="entry name" value="SEFIR"/>
    <property type="match status" value="1"/>
</dbReference>
<dbReference type="Proteomes" id="UP001501920">
    <property type="component" value="Chromosome 8"/>
</dbReference>
<dbReference type="Gene3D" id="2.60.40.2160">
    <property type="entry name" value="Interleukin-17 receptor A/B, fibronectin-III-like domain 1"/>
    <property type="match status" value="1"/>
</dbReference>
<evidence type="ECO:0000256" key="7">
    <source>
        <dbReference type="ARBA" id="ARBA00023170"/>
    </source>
</evidence>
<dbReference type="InterPro" id="IPR039465">
    <property type="entry name" value="IL-17_rcpt-like"/>
</dbReference>
<dbReference type="Ensembl" id="ENSPNAT00000022303.2">
    <property type="protein sequence ID" value="ENSPNAP00000032410.1"/>
    <property type="gene ID" value="ENSPNAG00000005186.2"/>
</dbReference>
<keyword evidence="6" id="KW-0472">Membrane</keyword>
<feature type="signal peptide" evidence="9">
    <location>
        <begin position="1"/>
        <end position="17"/>
    </location>
</feature>
<keyword evidence="4 9" id="KW-0732">Signal</keyword>
<evidence type="ECO:0000259" key="10">
    <source>
        <dbReference type="PROSITE" id="PS51534"/>
    </source>
</evidence>
<reference evidence="11" key="2">
    <citation type="submission" date="2025-08" db="UniProtKB">
        <authorList>
            <consortium name="Ensembl"/>
        </authorList>
    </citation>
    <scope>IDENTIFICATION</scope>
</reference>